<dbReference type="OrthoDB" id="45963at2759"/>
<organism evidence="2 3">
    <name type="scientific">Brachionus plicatilis</name>
    <name type="common">Marine rotifer</name>
    <name type="synonym">Brachionus muelleri</name>
    <dbReference type="NCBI Taxonomy" id="10195"/>
    <lineage>
        <taxon>Eukaryota</taxon>
        <taxon>Metazoa</taxon>
        <taxon>Spiralia</taxon>
        <taxon>Gnathifera</taxon>
        <taxon>Rotifera</taxon>
        <taxon>Eurotatoria</taxon>
        <taxon>Monogononta</taxon>
        <taxon>Pseudotrocha</taxon>
        <taxon>Ploima</taxon>
        <taxon>Brachionidae</taxon>
        <taxon>Brachionus</taxon>
    </lineage>
</organism>
<dbReference type="AlphaFoldDB" id="A0A3M7T831"/>
<evidence type="ECO:0000313" key="2">
    <source>
        <dbReference type="EMBL" id="RNA44125.1"/>
    </source>
</evidence>
<reference evidence="2 3" key="1">
    <citation type="journal article" date="2018" name="Sci. Rep.">
        <title>Genomic signatures of local adaptation to the degree of environmental predictability in rotifers.</title>
        <authorList>
            <person name="Franch-Gras L."/>
            <person name="Hahn C."/>
            <person name="Garcia-Roger E.M."/>
            <person name="Carmona M.J."/>
            <person name="Serra M."/>
            <person name="Gomez A."/>
        </authorList>
    </citation>
    <scope>NUCLEOTIDE SEQUENCE [LARGE SCALE GENOMIC DNA]</scope>
    <source>
        <strain evidence="2">HYR1</strain>
    </source>
</reference>
<dbReference type="EMBL" id="REGN01000147">
    <property type="protein sequence ID" value="RNA44125.1"/>
    <property type="molecule type" value="Genomic_DNA"/>
</dbReference>
<dbReference type="Proteomes" id="UP000276133">
    <property type="component" value="Unassembled WGS sequence"/>
</dbReference>
<keyword evidence="3" id="KW-1185">Reference proteome</keyword>
<comment type="caution">
    <text evidence="2">The sequence shown here is derived from an EMBL/GenBank/DDBJ whole genome shotgun (WGS) entry which is preliminary data.</text>
</comment>
<evidence type="ECO:0000313" key="3">
    <source>
        <dbReference type="Proteomes" id="UP000276133"/>
    </source>
</evidence>
<feature type="region of interest" description="Disordered" evidence="1">
    <location>
        <begin position="53"/>
        <end position="75"/>
    </location>
</feature>
<name>A0A3M7T831_BRAPC</name>
<gene>
    <name evidence="2" type="ORF">BpHYR1_007241</name>
</gene>
<dbReference type="Pfam" id="PF14774">
    <property type="entry name" value="FAM177"/>
    <property type="match status" value="1"/>
</dbReference>
<evidence type="ECO:0000256" key="1">
    <source>
        <dbReference type="SAM" id="MobiDB-lite"/>
    </source>
</evidence>
<proteinExistence type="predicted"/>
<dbReference type="PANTHER" id="PTHR31206:SF1">
    <property type="entry name" value="LP10445P"/>
    <property type="match status" value="1"/>
</dbReference>
<feature type="region of interest" description="Disordered" evidence="1">
    <location>
        <begin position="1"/>
        <end position="20"/>
    </location>
</feature>
<dbReference type="InterPro" id="IPR028260">
    <property type="entry name" value="FAM177"/>
</dbReference>
<sequence>MNNFSNLTQGGDGHFANPNFQIDMDATSRTDLTQRPRNVRIVHCGDGIVEECSEDEEEKERAEEQKRRQEAEARHKMDLEAKNLTWLPWMGYLAQKSANKSVEVCDTIGEKLAWWFGITKPKFLYEIEEYNRIKQEEEEDDFAEEIVIGVDKKSDQSVPVNRESHDNF</sequence>
<dbReference type="PANTHER" id="PTHR31206">
    <property type="entry name" value="LP10445P"/>
    <property type="match status" value="1"/>
</dbReference>
<protein>
    <submittedName>
        <fullName evidence="2">Uncharacterized protein</fullName>
    </submittedName>
</protein>
<accession>A0A3M7T831</accession>
<feature type="compositionally biased region" description="Basic and acidic residues" evidence="1">
    <location>
        <begin position="59"/>
        <end position="75"/>
    </location>
</feature>